<dbReference type="GO" id="GO:0005643">
    <property type="term" value="C:nuclear pore"/>
    <property type="evidence" value="ECO:0007669"/>
    <property type="project" value="TreeGrafter"/>
</dbReference>
<dbReference type="InParanoid" id="A0A077ZWY5"/>
<dbReference type="InterPro" id="IPR000156">
    <property type="entry name" value="Ran_bind_dom"/>
</dbReference>
<sequence>MVEKQHDVDYTDPEESKTTNTDLPEVQKVTGEEQEECIFKMRCKLYRMRDDQWKERGTGNCKLMRHKENKKIRFVMRQEKTLKPVGNFILQESPLCDLIPMKNNDKAYTWSCNDCSEEAKIEMLACRLQTVENANKFKEAFEAAKKFNQLVKDDKIDELVYVPAIEDIEEQPDPADDPDKNKTAGEEGDAAGADDE</sequence>
<evidence type="ECO:0000256" key="1">
    <source>
        <dbReference type="SAM" id="MobiDB-lite"/>
    </source>
</evidence>
<dbReference type="InterPro" id="IPR045255">
    <property type="entry name" value="RanBP1-like"/>
</dbReference>
<accession>A0A077ZWY5</accession>
<dbReference type="Pfam" id="PF00638">
    <property type="entry name" value="Ran_BP1"/>
    <property type="match status" value="1"/>
</dbReference>
<evidence type="ECO:0000313" key="4">
    <source>
        <dbReference type="Proteomes" id="UP000039865"/>
    </source>
</evidence>
<dbReference type="AlphaFoldDB" id="A0A077ZWY5"/>
<dbReference type="SUPFAM" id="SSF50729">
    <property type="entry name" value="PH domain-like"/>
    <property type="match status" value="1"/>
</dbReference>
<feature type="compositionally biased region" description="Basic and acidic residues" evidence="1">
    <location>
        <begin position="1"/>
        <end position="17"/>
    </location>
</feature>
<dbReference type="SMART" id="SM00160">
    <property type="entry name" value="RanBD"/>
    <property type="match status" value="1"/>
</dbReference>
<dbReference type="GO" id="GO:0005737">
    <property type="term" value="C:cytoplasm"/>
    <property type="evidence" value="ECO:0007669"/>
    <property type="project" value="TreeGrafter"/>
</dbReference>
<keyword evidence="4" id="KW-1185">Reference proteome</keyword>
<evidence type="ECO:0000313" key="3">
    <source>
        <dbReference type="EMBL" id="CDW74370.1"/>
    </source>
</evidence>
<dbReference type="Proteomes" id="UP000039865">
    <property type="component" value="Unassembled WGS sequence"/>
</dbReference>
<dbReference type="OMA" id="NFKDSFM"/>
<gene>
    <name evidence="3" type="primary">Contig8149.g8693</name>
    <name evidence="3" type="ORF">STYLEM_3349</name>
</gene>
<dbReference type="GO" id="GO:0005096">
    <property type="term" value="F:GTPase activator activity"/>
    <property type="evidence" value="ECO:0007669"/>
    <property type="project" value="TreeGrafter"/>
</dbReference>
<feature type="region of interest" description="Disordered" evidence="1">
    <location>
        <begin position="165"/>
        <end position="196"/>
    </location>
</feature>
<dbReference type="OrthoDB" id="2357150at2759"/>
<organism evidence="3 4">
    <name type="scientific">Stylonychia lemnae</name>
    <name type="common">Ciliate</name>
    <dbReference type="NCBI Taxonomy" id="5949"/>
    <lineage>
        <taxon>Eukaryota</taxon>
        <taxon>Sar</taxon>
        <taxon>Alveolata</taxon>
        <taxon>Ciliophora</taxon>
        <taxon>Intramacronucleata</taxon>
        <taxon>Spirotrichea</taxon>
        <taxon>Stichotrichia</taxon>
        <taxon>Sporadotrichida</taxon>
        <taxon>Oxytrichidae</taxon>
        <taxon>Stylonychinae</taxon>
        <taxon>Stylonychia</taxon>
    </lineage>
</organism>
<protein>
    <submittedName>
        <fullName evidence="3">Ran-binding protein</fullName>
    </submittedName>
</protein>
<evidence type="ECO:0000259" key="2">
    <source>
        <dbReference type="PROSITE" id="PS50196"/>
    </source>
</evidence>
<feature type="compositionally biased region" description="Acidic residues" evidence="1">
    <location>
        <begin position="166"/>
        <end position="176"/>
    </location>
</feature>
<feature type="domain" description="RanBD1" evidence="2">
    <location>
        <begin position="23"/>
        <end position="146"/>
    </location>
</feature>
<dbReference type="FunCoup" id="A0A077ZWY5">
    <property type="interactions" value="381"/>
</dbReference>
<dbReference type="Gene3D" id="2.30.29.30">
    <property type="entry name" value="Pleckstrin-homology domain (PH domain)/Phosphotyrosine-binding domain (PTB)"/>
    <property type="match status" value="1"/>
</dbReference>
<name>A0A077ZWY5_STYLE</name>
<feature type="region of interest" description="Disordered" evidence="1">
    <location>
        <begin position="1"/>
        <end position="27"/>
    </location>
</feature>
<reference evidence="3 4" key="1">
    <citation type="submission" date="2014-06" db="EMBL/GenBank/DDBJ databases">
        <authorList>
            <person name="Swart Estienne"/>
        </authorList>
    </citation>
    <scope>NUCLEOTIDE SEQUENCE [LARGE SCALE GENOMIC DNA]</scope>
    <source>
        <strain evidence="3 4">130c</strain>
    </source>
</reference>
<dbReference type="EMBL" id="CCKQ01003246">
    <property type="protein sequence ID" value="CDW74370.1"/>
    <property type="molecule type" value="Genomic_DNA"/>
</dbReference>
<dbReference type="PANTHER" id="PTHR23138:SF87">
    <property type="entry name" value="E3 SUMO-PROTEIN LIGASE RANBP2"/>
    <property type="match status" value="1"/>
</dbReference>
<dbReference type="PROSITE" id="PS50196">
    <property type="entry name" value="RANBD1"/>
    <property type="match status" value="1"/>
</dbReference>
<feature type="compositionally biased region" description="Acidic residues" evidence="1">
    <location>
        <begin position="186"/>
        <end position="196"/>
    </location>
</feature>
<dbReference type="PANTHER" id="PTHR23138">
    <property type="entry name" value="RAN BINDING PROTEIN"/>
    <property type="match status" value="1"/>
</dbReference>
<proteinExistence type="predicted"/>
<dbReference type="InterPro" id="IPR011993">
    <property type="entry name" value="PH-like_dom_sf"/>
</dbReference>